<accession>A0A4Z2HXN0</accession>
<dbReference type="EMBL" id="SRLO01000161">
    <property type="protein sequence ID" value="TNN70599.1"/>
    <property type="molecule type" value="Genomic_DNA"/>
</dbReference>
<sequence>MLGNLRRGDSDGEEETGHSSCLVSLYGLLALWFQNKEQATGVGSPEQCGSFCKLAGHQVHAALLGRQVNGADALPRDCVGVGAVLQQRGPDVHLVLLGGDVERRVAILRQHHGNILVSFAGGQVKGGVA</sequence>
<dbReference type="OrthoDB" id="10581976at2759"/>
<keyword evidence="2" id="KW-1185">Reference proteome</keyword>
<comment type="caution">
    <text evidence="1">The sequence shown here is derived from an EMBL/GenBank/DDBJ whole genome shotgun (WGS) entry which is preliminary data.</text>
</comment>
<proteinExistence type="predicted"/>
<reference evidence="1 2" key="1">
    <citation type="submission" date="2019-03" db="EMBL/GenBank/DDBJ databases">
        <title>First draft genome of Liparis tanakae, snailfish: a comprehensive survey of snailfish specific genes.</title>
        <authorList>
            <person name="Kim W."/>
            <person name="Song I."/>
            <person name="Jeong J.-H."/>
            <person name="Kim D."/>
            <person name="Kim S."/>
            <person name="Ryu S."/>
            <person name="Song J.Y."/>
            <person name="Lee S.K."/>
        </authorList>
    </citation>
    <scope>NUCLEOTIDE SEQUENCE [LARGE SCALE GENOMIC DNA]</scope>
    <source>
        <tissue evidence="1">Muscle</tissue>
    </source>
</reference>
<dbReference type="Proteomes" id="UP000314294">
    <property type="component" value="Unassembled WGS sequence"/>
</dbReference>
<organism evidence="1 2">
    <name type="scientific">Liparis tanakae</name>
    <name type="common">Tanaka's snailfish</name>
    <dbReference type="NCBI Taxonomy" id="230148"/>
    <lineage>
        <taxon>Eukaryota</taxon>
        <taxon>Metazoa</taxon>
        <taxon>Chordata</taxon>
        <taxon>Craniata</taxon>
        <taxon>Vertebrata</taxon>
        <taxon>Euteleostomi</taxon>
        <taxon>Actinopterygii</taxon>
        <taxon>Neopterygii</taxon>
        <taxon>Teleostei</taxon>
        <taxon>Neoteleostei</taxon>
        <taxon>Acanthomorphata</taxon>
        <taxon>Eupercaria</taxon>
        <taxon>Perciformes</taxon>
        <taxon>Cottioidei</taxon>
        <taxon>Cottales</taxon>
        <taxon>Liparidae</taxon>
        <taxon>Liparis</taxon>
    </lineage>
</organism>
<dbReference type="AlphaFoldDB" id="A0A4Z2HXN0"/>
<evidence type="ECO:0000313" key="2">
    <source>
        <dbReference type="Proteomes" id="UP000314294"/>
    </source>
</evidence>
<evidence type="ECO:0000313" key="1">
    <source>
        <dbReference type="EMBL" id="TNN70599.1"/>
    </source>
</evidence>
<name>A0A4Z2HXN0_9TELE</name>
<gene>
    <name evidence="1" type="ORF">EYF80_019183</name>
</gene>
<protein>
    <submittedName>
        <fullName evidence="1">Uncharacterized protein</fullName>
    </submittedName>
</protein>